<dbReference type="EMBL" id="GBRH01188688">
    <property type="protein sequence ID" value="JAE09208.1"/>
    <property type="molecule type" value="Transcribed_RNA"/>
</dbReference>
<protein>
    <submittedName>
        <fullName evidence="1">Uncharacterized protein</fullName>
    </submittedName>
</protein>
<evidence type="ECO:0000313" key="1">
    <source>
        <dbReference type="EMBL" id="JAE09208.1"/>
    </source>
</evidence>
<accession>A0A0A9FLQ3</accession>
<proteinExistence type="predicted"/>
<dbReference type="AlphaFoldDB" id="A0A0A9FLQ3"/>
<reference evidence="1" key="2">
    <citation type="journal article" date="2015" name="Data Brief">
        <title>Shoot transcriptome of the giant reed, Arundo donax.</title>
        <authorList>
            <person name="Barrero R.A."/>
            <person name="Guerrero F.D."/>
            <person name="Moolhuijzen P."/>
            <person name="Goolsby J.A."/>
            <person name="Tidwell J."/>
            <person name="Bellgard S.E."/>
            <person name="Bellgard M.I."/>
        </authorList>
    </citation>
    <scope>NUCLEOTIDE SEQUENCE</scope>
    <source>
        <tissue evidence="1">Shoot tissue taken approximately 20 cm above the soil surface</tissue>
    </source>
</reference>
<organism evidence="1">
    <name type="scientific">Arundo donax</name>
    <name type="common">Giant reed</name>
    <name type="synonym">Donax arundinaceus</name>
    <dbReference type="NCBI Taxonomy" id="35708"/>
    <lineage>
        <taxon>Eukaryota</taxon>
        <taxon>Viridiplantae</taxon>
        <taxon>Streptophyta</taxon>
        <taxon>Embryophyta</taxon>
        <taxon>Tracheophyta</taxon>
        <taxon>Spermatophyta</taxon>
        <taxon>Magnoliopsida</taxon>
        <taxon>Liliopsida</taxon>
        <taxon>Poales</taxon>
        <taxon>Poaceae</taxon>
        <taxon>PACMAD clade</taxon>
        <taxon>Arundinoideae</taxon>
        <taxon>Arundineae</taxon>
        <taxon>Arundo</taxon>
    </lineage>
</organism>
<sequence>MATTPDAAAAIADTWLATPFRAPLPRVR</sequence>
<name>A0A0A9FLQ3_ARUDO</name>
<reference evidence="1" key="1">
    <citation type="submission" date="2014-09" db="EMBL/GenBank/DDBJ databases">
        <authorList>
            <person name="Magalhaes I.L.F."/>
            <person name="Oliveira U."/>
            <person name="Santos F.R."/>
            <person name="Vidigal T.H.D.A."/>
            <person name="Brescovit A.D."/>
            <person name="Santos A.J."/>
        </authorList>
    </citation>
    <scope>NUCLEOTIDE SEQUENCE</scope>
    <source>
        <tissue evidence="1">Shoot tissue taken approximately 20 cm above the soil surface</tissue>
    </source>
</reference>